<evidence type="ECO:0000313" key="2">
    <source>
        <dbReference type="EMBL" id="RSU04634.1"/>
    </source>
</evidence>
<feature type="transmembrane region" description="Helical" evidence="1">
    <location>
        <begin position="50"/>
        <end position="68"/>
    </location>
</feature>
<evidence type="ECO:0000256" key="1">
    <source>
        <dbReference type="SAM" id="Phobius"/>
    </source>
</evidence>
<name>A0A430ABL0_9ENTE</name>
<organism evidence="2 3">
    <name type="scientific">Vagococcus fessus</name>
    <dbReference type="NCBI Taxonomy" id="120370"/>
    <lineage>
        <taxon>Bacteria</taxon>
        <taxon>Bacillati</taxon>
        <taxon>Bacillota</taxon>
        <taxon>Bacilli</taxon>
        <taxon>Lactobacillales</taxon>
        <taxon>Enterococcaceae</taxon>
        <taxon>Vagococcus</taxon>
    </lineage>
</organism>
<proteinExistence type="predicted"/>
<dbReference type="AlphaFoldDB" id="A0A430ABL0"/>
<dbReference type="Gene3D" id="2.60.40.1630">
    <property type="entry name" value="bacillus anthracis domain"/>
    <property type="match status" value="1"/>
</dbReference>
<dbReference type="Proteomes" id="UP000287101">
    <property type="component" value="Unassembled WGS sequence"/>
</dbReference>
<protein>
    <recommendedName>
        <fullName evidence="4">DUF4179 domain-containing protein</fullName>
    </recommendedName>
</protein>
<evidence type="ECO:0008006" key="4">
    <source>
        <dbReference type="Google" id="ProtNLM"/>
    </source>
</evidence>
<reference evidence="2 3" key="1">
    <citation type="submission" date="2017-05" db="EMBL/GenBank/DDBJ databases">
        <title>Vagococcus spp. assemblies.</title>
        <authorList>
            <person name="Gulvik C.A."/>
        </authorList>
    </citation>
    <scope>NUCLEOTIDE SEQUENCE [LARGE SCALE GENOMIC DNA]</scope>
    <source>
        <strain evidence="2 3">CCUG 41755</strain>
    </source>
</reference>
<comment type="caution">
    <text evidence="2">The sequence shown here is derived from an EMBL/GenBank/DDBJ whole genome shotgun (WGS) entry which is preliminary data.</text>
</comment>
<keyword evidence="3" id="KW-1185">Reference proteome</keyword>
<dbReference type="RefSeq" id="WP_126830085.1">
    <property type="nucleotide sequence ID" value="NZ_CBCRYB010000006.1"/>
</dbReference>
<keyword evidence="1" id="KW-1133">Transmembrane helix</keyword>
<keyword evidence="1" id="KW-0812">Transmembrane</keyword>
<accession>A0A430ABL0</accession>
<keyword evidence="1" id="KW-0472">Membrane</keyword>
<dbReference type="EMBL" id="NGJY01000001">
    <property type="protein sequence ID" value="RSU04634.1"/>
    <property type="molecule type" value="Genomic_DNA"/>
</dbReference>
<evidence type="ECO:0000313" key="3">
    <source>
        <dbReference type="Proteomes" id="UP000287101"/>
    </source>
</evidence>
<gene>
    <name evidence="2" type="ORF">CBF31_01040</name>
</gene>
<sequence length="491" mass="54257">MMNDKQIKEKMSEVEVPTEALEKAVKQGIERAQQEKTGSVKKGISKKGKVLLSLVAAGILFVGSGYLIPSLGEVYADIPFVGKLFQRFDPDINLASTSLSELDLIEPLETDGLTVHIVGSYYDAGKIDIVYQITSTDRDKKPDEKDLKLGVDVEESSLIKGNDVSNDMRESEDGGALFDGKLTIDLSKDEIPDNLIVPLIVYTDGSKKKINVPVEKVVSQALPSGYSVRTETEEGPYTATITKVLKGESRTMIDYKIEQPKGTSVGASWAWFMGKDKNGQEVEWPIYSTGALVKVEKSSTSDISSYRAILPNRYFDNEGEEENVLGTISVKFDIANAPKNKPVVAVKDNFPRVLQAKDERFTMEVMDVTEAENKIVMSVTFPNLSEDYSKEDLEQSLVAFTLGNKGYVSSNTIPEEYFSDPTTFLHKEPVVTDVHFEQGQGWLGTVSFDLKKLHGFGKNKHPKYDRDQAYIGGNISSQNVSLGNLELDLGE</sequence>